<evidence type="ECO:0000256" key="1">
    <source>
        <dbReference type="ARBA" id="ARBA00023157"/>
    </source>
</evidence>
<name>A0A914Q7M4_9BILA</name>
<proteinExistence type="predicted"/>
<protein>
    <submittedName>
        <fullName evidence="4">CUB domain-containing protein</fullName>
    </submittedName>
</protein>
<evidence type="ECO:0000259" key="2">
    <source>
        <dbReference type="Pfam" id="PF00431"/>
    </source>
</evidence>
<keyword evidence="1" id="KW-1015">Disulfide bond</keyword>
<dbReference type="InterPro" id="IPR035914">
    <property type="entry name" value="Sperma_CUB_dom_sf"/>
</dbReference>
<sequence length="201" mass="22878">MEFDAYISIVKQNVPQISNGCAVVVGDGNFTWSTRNLTNGYENNVICNFNVTVESGTSIMANIDQMSIEDDVDQLRYYYDLYNLPLHIHDRIILRAHENGSAKTYYFVFESDGNYRASGFSISFVKNACQCADPFIPCDNITHTVMKNSEYVCQNVQCSFRMQHCSSRFTYLNIKASNYTDIDDIKVFSNGIVVYDSKFAV</sequence>
<dbReference type="SUPFAM" id="SSF49854">
    <property type="entry name" value="Spermadhesin, CUB domain"/>
    <property type="match status" value="1"/>
</dbReference>
<keyword evidence="3" id="KW-1185">Reference proteome</keyword>
<accession>A0A914Q7M4</accession>
<dbReference type="Proteomes" id="UP000887578">
    <property type="component" value="Unplaced"/>
</dbReference>
<evidence type="ECO:0000313" key="3">
    <source>
        <dbReference type="Proteomes" id="UP000887578"/>
    </source>
</evidence>
<dbReference type="AlphaFoldDB" id="A0A914Q7M4"/>
<reference evidence="4" key="1">
    <citation type="submission" date="2022-11" db="UniProtKB">
        <authorList>
            <consortium name="WormBaseParasite"/>
        </authorList>
    </citation>
    <scope>IDENTIFICATION</scope>
</reference>
<dbReference type="InterPro" id="IPR000859">
    <property type="entry name" value="CUB_dom"/>
</dbReference>
<organism evidence="3 4">
    <name type="scientific">Panagrolaimus davidi</name>
    <dbReference type="NCBI Taxonomy" id="227884"/>
    <lineage>
        <taxon>Eukaryota</taxon>
        <taxon>Metazoa</taxon>
        <taxon>Ecdysozoa</taxon>
        <taxon>Nematoda</taxon>
        <taxon>Chromadorea</taxon>
        <taxon>Rhabditida</taxon>
        <taxon>Tylenchina</taxon>
        <taxon>Panagrolaimomorpha</taxon>
        <taxon>Panagrolaimoidea</taxon>
        <taxon>Panagrolaimidae</taxon>
        <taxon>Panagrolaimus</taxon>
    </lineage>
</organism>
<dbReference type="WBParaSite" id="PDA_v2.g23146.t1">
    <property type="protein sequence ID" value="PDA_v2.g23146.t1"/>
    <property type="gene ID" value="PDA_v2.g23146"/>
</dbReference>
<feature type="domain" description="CUB" evidence="2">
    <location>
        <begin position="28"/>
        <end position="124"/>
    </location>
</feature>
<evidence type="ECO:0000313" key="4">
    <source>
        <dbReference type="WBParaSite" id="PDA_v2.g23146.t1"/>
    </source>
</evidence>
<dbReference type="Gene3D" id="2.60.120.290">
    <property type="entry name" value="Spermadhesin, CUB domain"/>
    <property type="match status" value="1"/>
</dbReference>
<dbReference type="Pfam" id="PF00431">
    <property type="entry name" value="CUB"/>
    <property type="match status" value="1"/>
</dbReference>